<dbReference type="PRINTS" id="PR00047">
    <property type="entry name" value="STROIDFINGER"/>
</dbReference>
<dbReference type="GO" id="GO:0000978">
    <property type="term" value="F:RNA polymerase II cis-regulatory region sequence-specific DNA binding"/>
    <property type="evidence" value="ECO:0007669"/>
    <property type="project" value="InterPro"/>
</dbReference>
<dbReference type="InterPro" id="IPR013088">
    <property type="entry name" value="Znf_NHR/GATA"/>
</dbReference>
<accession>A0A914GT42</accession>
<keyword evidence="8" id="KW-0804">Transcription</keyword>
<keyword evidence="9" id="KW-0675">Receptor</keyword>
<keyword evidence="6" id="KW-0805">Transcription regulation</keyword>
<evidence type="ECO:0000256" key="3">
    <source>
        <dbReference type="ARBA" id="ARBA00022723"/>
    </source>
</evidence>
<evidence type="ECO:0000256" key="9">
    <source>
        <dbReference type="ARBA" id="ARBA00023170"/>
    </source>
</evidence>
<dbReference type="Pfam" id="PF00104">
    <property type="entry name" value="Hormone_recep"/>
    <property type="match status" value="1"/>
</dbReference>
<dbReference type="Pfam" id="PF00105">
    <property type="entry name" value="zf-C4"/>
    <property type="match status" value="1"/>
</dbReference>
<keyword evidence="7" id="KW-0238">DNA-binding</keyword>
<dbReference type="PANTHER" id="PTHR46011">
    <property type="entry name" value="NUCLEAR HORMONE RECEPTOR FAMILY MEMBER NHR-86-RELATED"/>
    <property type="match status" value="1"/>
</dbReference>
<name>A0A914GT42_GLORO</name>
<evidence type="ECO:0000256" key="2">
    <source>
        <dbReference type="ARBA" id="ARBA00005993"/>
    </source>
</evidence>
<dbReference type="InterPro" id="IPR049636">
    <property type="entry name" value="HNF4-like_DBD"/>
</dbReference>
<comment type="similarity">
    <text evidence="2">Belongs to the nuclear hormone receptor family.</text>
</comment>
<comment type="subcellular location">
    <subcellularLocation>
        <location evidence="1">Nucleus</location>
    </subcellularLocation>
</comment>
<organism evidence="13 14">
    <name type="scientific">Globodera rostochiensis</name>
    <name type="common">Golden nematode worm</name>
    <name type="synonym">Heterodera rostochiensis</name>
    <dbReference type="NCBI Taxonomy" id="31243"/>
    <lineage>
        <taxon>Eukaryota</taxon>
        <taxon>Metazoa</taxon>
        <taxon>Ecdysozoa</taxon>
        <taxon>Nematoda</taxon>
        <taxon>Chromadorea</taxon>
        <taxon>Rhabditida</taxon>
        <taxon>Tylenchina</taxon>
        <taxon>Tylenchomorpha</taxon>
        <taxon>Tylenchoidea</taxon>
        <taxon>Heteroderidae</taxon>
        <taxon>Heteroderinae</taxon>
        <taxon>Globodera</taxon>
    </lineage>
</organism>
<evidence type="ECO:0000256" key="7">
    <source>
        <dbReference type="ARBA" id="ARBA00023125"/>
    </source>
</evidence>
<proteinExistence type="inferred from homology"/>
<keyword evidence="3" id="KW-0479">Metal-binding</keyword>
<dbReference type="SUPFAM" id="SSF48508">
    <property type="entry name" value="Nuclear receptor ligand-binding domain"/>
    <property type="match status" value="1"/>
</dbReference>
<keyword evidence="4" id="KW-0863">Zinc-finger</keyword>
<dbReference type="SMART" id="SM00430">
    <property type="entry name" value="HOLI"/>
    <property type="match status" value="1"/>
</dbReference>
<dbReference type="GO" id="GO:0005634">
    <property type="term" value="C:nucleus"/>
    <property type="evidence" value="ECO:0007669"/>
    <property type="project" value="UniProtKB-SubCell"/>
</dbReference>
<evidence type="ECO:0000313" key="13">
    <source>
        <dbReference type="Proteomes" id="UP000887572"/>
    </source>
</evidence>
<evidence type="ECO:0000256" key="6">
    <source>
        <dbReference type="ARBA" id="ARBA00023015"/>
    </source>
</evidence>
<evidence type="ECO:0000256" key="8">
    <source>
        <dbReference type="ARBA" id="ARBA00023163"/>
    </source>
</evidence>
<dbReference type="WBParaSite" id="Gr19_v10_g11129.t3">
    <property type="protein sequence ID" value="Gr19_v10_g11129.t3"/>
    <property type="gene ID" value="Gr19_v10_g11129"/>
</dbReference>
<evidence type="ECO:0000256" key="11">
    <source>
        <dbReference type="SAM" id="MobiDB-lite"/>
    </source>
</evidence>
<dbReference type="Gene3D" id="1.10.565.10">
    <property type="entry name" value="Retinoid X Receptor"/>
    <property type="match status" value="1"/>
</dbReference>
<feature type="region of interest" description="Disordered" evidence="11">
    <location>
        <begin position="335"/>
        <end position="358"/>
    </location>
</feature>
<protein>
    <submittedName>
        <fullName evidence="14">Nuclear receptor domain-containing protein</fullName>
    </submittedName>
</protein>
<evidence type="ECO:0000256" key="4">
    <source>
        <dbReference type="ARBA" id="ARBA00022771"/>
    </source>
</evidence>
<dbReference type="PANTHER" id="PTHR46011:SF6">
    <property type="entry name" value="HIGH ZINC ACTIVATED NUCLEAR RECEPTOR PROTEIN"/>
    <property type="match status" value="1"/>
</dbReference>
<feature type="compositionally biased region" description="Basic and acidic residues" evidence="11">
    <location>
        <begin position="514"/>
        <end position="531"/>
    </location>
</feature>
<feature type="region of interest" description="Disordered" evidence="11">
    <location>
        <begin position="1"/>
        <end position="25"/>
    </location>
</feature>
<dbReference type="GO" id="GO:0003700">
    <property type="term" value="F:DNA-binding transcription factor activity"/>
    <property type="evidence" value="ECO:0007669"/>
    <property type="project" value="InterPro"/>
</dbReference>
<feature type="region of interest" description="Disordered" evidence="11">
    <location>
        <begin position="175"/>
        <end position="202"/>
    </location>
</feature>
<dbReference type="SUPFAM" id="SSF57716">
    <property type="entry name" value="Glucocorticoid receptor-like (DNA-binding domain)"/>
    <property type="match status" value="1"/>
</dbReference>
<sequence>MADLVTTNSAGPSTSGGEDQLQKAQPANVCVVCGDESDGRPKAMTESKQYASSIASSVSKQASSVSKQASSVSKQAVLASKQASSVSKQASKQAVLASKQAVLASKQASSVSKQASSVSKQASSVSKQASSVSKQASKQAVLASKQAVLASKQAVLASKQAVLASKQAVLASKQASSVSKQASKQASSVSKQASSVSKQASSVSKQAVLASKQAVLASKQAVLASKQAVLASKQSSKQAVLASKQAVLASKQASSVSKQASSVSKQASSVSKQASSVSKQVSSVSKQASSVSKQASKQAVLASKQASSVSKQASKQSSKQAVLASKQAVLASKQASSVSKQASSVSKQASSVSKQASSVSKQASSVSKQASSVSKQQASKQAVLASKQASSVSKQASSVSKQASSVSKQASSVSKQAVLASKQASSVSKQASSVSKQASKQAVLASKQASSLHFGRFTCRACAAFFRRTVSLKLQYKCKRQGNCEVDKAARNMCRACRYQKCLQQGMLTTAVQHSRDGIGKRSRSGQRERVFISSSHTPGDAKMPRGTSETKKQTQFLGIGYGRAQSPSSSSTILLDQASTAATILQLNAVSGQISTTSTFGPQQQHYTGEFGGGVLPPYIMGNFPNLLGQQPAGGSVNLGGHGSLQMTAQLQQQQCTSSAVAVELKYLRRMLDGYHHFLSLRKASYTLVDGFPLSRRDNEDCPQSNFGTSKKICKIEASLIMDIVEKFFHPFSQLPTDDKHKLFNTYYCLFSNAERAFRTYKMFGADDDRLLMPDGGYVRLSELQKFYENNTLVRGDPSQVAKIFENAMHYLVKTVVAHMRHIELSEMELIALFGIFIWSDSEEISHESLQTALQGLSEAEVTLKTANVFLLIPKLENSVRFLREDFNIASIFGMVTNCNGESGREEFGGGPETSANASEVTDGRQQVAAIAGTSRGRGPSVCCFTKLADLPSALFAVASGAWCSSSAITMIRDRAVGLPPPLSAHSSPLSRRLPRCVRVQHDQRLLGLPGLKSPVVSRRRGRKAKRLYVEVLLKMDRRCTFGTGKLGRVTPRGAGTSSGARSLAAAVVECAVLWPVLFGTIR</sequence>
<feature type="region of interest" description="Disordered" evidence="11">
    <location>
        <begin position="108"/>
        <end position="134"/>
    </location>
</feature>
<dbReference type="AlphaFoldDB" id="A0A914GT42"/>
<dbReference type="SMART" id="SM00399">
    <property type="entry name" value="ZnF_C4"/>
    <property type="match status" value="1"/>
</dbReference>
<dbReference type="InterPro" id="IPR035500">
    <property type="entry name" value="NHR-like_dom_sf"/>
</dbReference>
<feature type="region of interest" description="Disordered" evidence="11">
    <location>
        <begin position="514"/>
        <end position="552"/>
    </location>
</feature>
<evidence type="ECO:0000256" key="1">
    <source>
        <dbReference type="ARBA" id="ARBA00004123"/>
    </source>
</evidence>
<keyword evidence="5" id="KW-0862">Zinc</keyword>
<keyword evidence="10" id="KW-0539">Nucleus</keyword>
<dbReference type="GO" id="GO:0008270">
    <property type="term" value="F:zinc ion binding"/>
    <property type="evidence" value="ECO:0007669"/>
    <property type="project" value="UniProtKB-KW"/>
</dbReference>
<dbReference type="CDD" id="cd06960">
    <property type="entry name" value="NR_DBD_HNF4A"/>
    <property type="match status" value="1"/>
</dbReference>
<dbReference type="Proteomes" id="UP000887572">
    <property type="component" value="Unplaced"/>
</dbReference>
<evidence type="ECO:0000259" key="12">
    <source>
        <dbReference type="PROSITE" id="PS51030"/>
    </source>
</evidence>
<reference evidence="14" key="1">
    <citation type="submission" date="2022-11" db="UniProtKB">
        <authorList>
            <consortium name="WormBaseParasite"/>
        </authorList>
    </citation>
    <scope>IDENTIFICATION</scope>
</reference>
<evidence type="ECO:0000256" key="5">
    <source>
        <dbReference type="ARBA" id="ARBA00022833"/>
    </source>
</evidence>
<evidence type="ECO:0000313" key="14">
    <source>
        <dbReference type="WBParaSite" id="Gr19_v10_g11129.t3"/>
    </source>
</evidence>
<dbReference type="Gene3D" id="3.30.50.10">
    <property type="entry name" value="Erythroid Transcription Factor GATA-1, subunit A"/>
    <property type="match status" value="1"/>
</dbReference>
<dbReference type="PROSITE" id="PS51030">
    <property type="entry name" value="NUCLEAR_REC_DBD_2"/>
    <property type="match status" value="1"/>
</dbReference>
<dbReference type="InterPro" id="IPR000536">
    <property type="entry name" value="Nucl_hrmn_rcpt_lig-bd"/>
</dbReference>
<dbReference type="InterPro" id="IPR001628">
    <property type="entry name" value="Znf_hrmn_rcpt"/>
</dbReference>
<keyword evidence="13" id="KW-1185">Reference proteome</keyword>
<evidence type="ECO:0000256" key="10">
    <source>
        <dbReference type="ARBA" id="ARBA00023242"/>
    </source>
</evidence>
<feature type="region of interest" description="Disordered" evidence="11">
    <location>
        <begin position="253"/>
        <end position="296"/>
    </location>
</feature>
<feature type="domain" description="Nuclear receptor" evidence="12">
    <location>
        <begin position="439"/>
        <end position="514"/>
    </location>
</feature>